<feature type="domain" description="DUF7282" evidence="3">
    <location>
        <begin position="182"/>
        <end position="282"/>
    </location>
</feature>
<dbReference type="InterPro" id="IPR055706">
    <property type="entry name" value="Slg1/2_DUF7282"/>
</dbReference>
<dbReference type="Gene3D" id="1.20.1260.10">
    <property type="match status" value="1"/>
</dbReference>
<dbReference type="Pfam" id="PF23951">
    <property type="entry name" value="DUF7282"/>
    <property type="match status" value="1"/>
</dbReference>
<evidence type="ECO:0000256" key="1">
    <source>
        <dbReference type="SAM" id="Phobius"/>
    </source>
</evidence>
<dbReference type="Proteomes" id="UP001267426">
    <property type="component" value="Unassembled WGS sequence"/>
</dbReference>
<keyword evidence="1" id="KW-0812">Transmembrane</keyword>
<dbReference type="Pfam" id="PF03713">
    <property type="entry name" value="DUF305"/>
    <property type="match status" value="1"/>
</dbReference>
<gene>
    <name evidence="4" type="ORF">RM540_03300</name>
</gene>
<feature type="transmembrane region" description="Helical" evidence="1">
    <location>
        <begin position="38"/>
        <end position="55"/>
    </location>
</feature>
<feature type="transmembrane region" description="Helical" evidence="1">
    <location>
        <begin position="7"/>
        <end position="26"/>
    </location>
</feature>
<protein>
    <submittedName>
        <fullName evidence="4">DUF305 domain-containing protein</fullName>
    </submittedName>
</protein>
<evidence type="ECO:0000313" key="4">
    <source>
        <dbReference type="EMBL" id="MDT0630762.1"/>
    </source>
</evidence>
<proteinExistence type="predicted"/>
<keyword evidence="5" id="KW-1185">Reference proteome</keyword>
<feature type="domain" description="DUF305" evidence="2">
    <location>
        <begin position="92"/>
        <end position="148"/>
    </location>
</feature>
<comment type="caution">
    <text evidence="4">The sequence shown here is derived from an EMBL/GenBank/DDBJ whole genome shotgun (WGS) entry which is preliminary data.</text>
</comment>
<keyword evidence="1" id="KW-1133">Transmembrane helix</keyword>
<evidence type="ECO:0000259" key="2">
    <source>
        <dbReference type="Pfam" id="PF03713"/>
    </source>
</evidence>
<dbReference type="InterPro" id="IPR012347">
    <property type="entry name" value="Ferritin-like"/>
</dbReference>
<evidence type="ECO:0000259" key="3">
    <source>
        <dbReference type="Pfam" id="PF23951"/>
    </source>
</evidence>
<dbReference type="RefSeq" id="WP_311662095.1">
    <property type="nucleotide sequence ID" value="NZ_JAVRHT010000004.1"/>
</dbReference>
<keyword evidence="1" id="KW-0472">Membrane</keyword>
<name>A0ABU3BN90_9BACT</name>
<dbReference type="EMBL" id="JAVRHT010000004">
    <property type="protein sequence ID" value="MDT0630762.1"/>
    <property type="molecule type" value="Genomic_DNA"/>
</dbReference>
<organism evidence="4 5">
    <name type="scientific">Rubrivirga litoralis</name>
    <dbReference type="NCBI Taxonomy" id="3075598"/>
    <lineage>
        <taxon>Bacteria</taxon>
        <taxon>Pseudomonadati</taxon>
        <taxon>Rhodothermota</taxon>
        <taxon>Rhodothermia</taxon>
        <taxon>Rhodothermales</taxon>
        <taxon>Rubricoccaceae</taxon>
        <taxon>Rubrivirga</taxon>
    </lineage>
</organism>
<accession>A0ABU3BN90</accession>
<feature type="transmembrane region" description="Helical" evidence="1">
    <location>
        <begin position="67"/>
        <end position="84"/>
    </location>
</feature>
<sequence>MSYKRFFGMIATSTVIMFGLMYATIYTLDDAWWSQTRFWMAVFMGSMMAIVMLSWMLDMYDNKKANVAIFIGSAVLFAAGLFFARSQTTVDDVSWMKAMIPHHSIAILTSERANISDPRVRRLADEIILAQRREIAEMEALIGDLEGSDLDAEPVPPSVPPVTGGSSARTGPVPGAPALFADDALFVGDVLIVDSVKVASDSWVVVHPEAAGGGADISRVVGRSFVQHGTTERVPVDLDAAPPGPLYVMLHDDSGEIGRFEFQGAGSPDQPVVRGGNPVAVEILVR</sequence>
<dbReference type="InterPro" id="IPR005183">
    <property type="entry name" value="DUF305_CopM-like"/>
</dbReference>
<evidence type="ECO:0000313" key="5">
    <source>
        <dbReference type="Proteomes" id="UP001267426"/>
    </source>
</evidence>
<reference evidence="4 5" key="1">
    <citation type="submission" date="2023-09" db="EMBL/GenBank/DDBJ databases">
        <authorList>
            <person name="Rey-Velasco X."/>
        </authorList>
    </citation>
    <scope>NUCLEOTIDE SEQUENCE [LARGE SCALE GENOMIC DNA]</scope>
    <source>
        <strain evidence="4 5">F394</strain>
    </source>
</reference>